<evidence type="ECO:0000313" key="9">
    <source>
        <dbReference type="Proteomes" id="UP000176631"/>
    </source>
</evidence>
<dbReference type="GO" id="GO:1990904">
    <property type="term" value="C:ribonucleoprotein complex"/>
    <property type="evidence" value="ECO:0007669"/>
    <property type="project" value="UniProtKB-KW"/>
</dbReference>
<keyword evidence="4 6" id="KW-0687">Ribonucleoprotein</keyword>
<evidence type="ECO:0000313" key="8">
    <source>
        <dbReference type="EMBL" id="OGY24129.1"/>
    </source>
</evidence>
<evidence type="ECO:0000256" key="2">
    <source>
        <dbReference type="ARBA" id="ARBA00022884"/>
    </source>
</evidence>
<dbReference type="Proteomes" id="UP000176631">
    <property type="component" value="Unassembled WGS sequence"/>
</dbReference>
<dbReference type="Gene3D" id="1.20.58.110">
    <property type="entry name" value="Ribosomal protein S20"/>
    <property type="match status" value="1"/>
</dbReference>
<protein>
    <recommendedName>
        <fullName evidence="5 6">Small ribosomal subunit protein bS20</fullName>
    </recommendedName>
</protein>
<reference evidence="8 9" key="1">
    <citation type="journal article" date="2016" name="Nat. Commun.">
        <title>Thousands of microbial genomes shed light on interconnected biogeochemical processes in an aquifer system.</title>
        <authorList>
            <person name="Anantharaman K."/>
            <person name="Brown C.T."/>
            <person name="Hug L.A."/>
            <person name="Sharon I."/>
            <person name="Castelle C.J."/>
            <person name="Probst A.J."/>
            <person name="Thomas B.C."/>
            <person name="Singh A."/>
            <person name="Wilkins M.J."/>
            <person name="Karaoz U."/>
            <person name="Brodie E.L."/>
            <person name="Williams K.H."/>
            <person name="Hubbard S.S."/>
            <person name="Banfield J.F."/>
        </authorList>
    </citation>
    <scope>NUCLEOTIDE SEQUENCE [LARGE SCALE GENOMIC DNA]</scope>
</reference>
<proteinExistence type="inferred from homology"/>
<evidence type="ECO:0000256" key="6">
    <source>
        <dbReference type="HAMAP-Rule" id="MF_00500"/>
    </source>
</evidence>
<comment type="function">
    <text evidence="6">Binds directly to 16S ribosomal RNA.</text>
</comment>
<name>A0A1G1W8Y3_9BACT</name>
<keyword evidence="1 6" id="KW-0699">rRNA-binding</keyword>
<dbReference type="STRING" id="1802593.A2172_01125"/>
<gene>
    <name evidence="6" type="primary">rpsT</name>
    <name evidence="8" type="ORF">A2172_01125</name>
</gene>
<evidence type="ECO:0000256" key="4">
    <source>
        <dbReference type="ARBA" id="ARBA00023274"/>
    </source>
</evidence>
<dbReference type="InterPro" id="IPR036510">
    <property type="entry name" value="Ribosomal_bS20_sf"/>
</dbReference>
<evidence type="ECO:0000256" key="1">
    <source>
        <dbReference type="ARBA" id="ARBA00022730"/>
    </source>
</evidence>
<dbReference type="EMBL" id="MHCP01000015">
    <property type="protein sequence ID" value="OGY24129.1"/>
    <property type="molecule type" value="Genomic_DNA"/>
</dbReference>
<feature type="region of interest" description="Disordered" evidence="7">
    <location>
        <begin position="78"/>
        <end position="98"/>
    </location>
</feature>
<dbReference type="GO" id="GO:0003735">
    <property type="term" value="F:structural constituent of ribosome"/>
    <property type="evidence" value="ECO:0007669"/>
    <property type="project" value="InterPro"/>
</dbReference>
<dbReference type="SUPFAM" id="SSF46992">
    <property type="entry name" value="Ribosomal protein S20"/>
    <property type="match status" value="1"/>
</dbReference>
<dbReference type="Pfam" id="PF01649">
    <property type="entry name" value="Ribosomal_S20p"/>
    <property type="match status" value="1"/>
</dbReference>
<comment type="caution">
    <text evidence="8">The sequence shown here is derived from an EMBL/GenBank/DDBJ whole genome shotgun (WGS) entry which is preliminary data.</text>
</comment>
<evidence type="ECO:0000256" key="7">
    <source>
        <dbReference type="SAM" id="MobiDB-lite"/>
    </source>
</evidence>
<evidence type="ECO:0000256" key="3">
    <source>
        <dbReference type="ARBA" id="ARBA00022980"/>
    </source>
</evidence>
<dbReference type="InterPro" id="IPR002583">
    <property type="entry name" value="Ribosomal_bS20"/>
</dbReference>
<feature type="compositionally biased region" description="Basic residues" evidence="7">
    <location>
        <begin position="81"/>
        <end position="98"/>
    </location>
</feature>
<dbReference type="GO" id="GO:0019843">
    <property type="term" value="F:rRNA binding"/>
    <property type="evidence" value="ECO:0007669"/>
    <property type="project" value="UniProtKB-UniRule"/>
</dbReference>
<accession>A0A1G1W8Y3</accession>
<keyword evidence="2 6" id="KW-0694">RNA-binding</keyword>
<dbReference type="GO" id="GO:0005840">
    <property type="term" value="C:ribosome"/>
    <property type="evidence" value="ECO:0007669"/>
    <property type="project" value="UniProtKB-KW"/>
</dbReference>
<dbReference type="GO" id="GO:0006412">
    <property type="term" value="P:translation"/>
    <property type="evidence" value="ECO:0007669"/>
    <property type="project" value="UniProtKB-UniRule"/>
</dbReference>
<dbReference type="NCBIfam" id="TIGR00029">
    <property type="entry name" value="S20"/>
    <property type="match status" value="1"/>
</dbReference>
<dbReference type="HAMAP" id="MF_00500">
    <property type="entry name" value="Ribosomal_bS20"/>
    <property type="match status" value="1"/>
</dbReference>
<evidence type="ECO:0000256" key="5">
    <source>
        <dbReference type="ARBA" id="ARBA00035136"/>
    </source>
</evidence>
<sequence>MPIIKSAKKKLRADNRKQIINKKVKDKVRIALKKFKVAPSTKTLDLAYSALDTAAKKNIIPKGRADRKKGRLALSLEKGKAVHRKKTASKKAVKAKAN</sequence>
<dbReference type="AlphaFoldDB" id="A0A1G1W8Y3"/>
<organism evidence="8 9">
    <name type="scientific">Candidatus Woykebacteria bacterium RBG_13_40_15</name>
    <dbReference type="NCBI Taxonomy" id="1802593"/>
    <lineage>
        <taxon>Bacteria</taxon>
        <taxon>Candidatus Woykeibacteriota</taxon>
    </lineage>
</organism>
<keyword evidence="3 6" id="KW-0689">Ribosomal protein</keyword>
<comment type="similarity">
    <text evidence="6">Belongs to the bacterial ribosomal protein bS20 family.</text>
</comment>